<keyword evidence="5" id="KW-1185">Reference proteome</keyword>
<name>A0AA88AFF2_FICCA</name>
<proteinExistence type="predicted"/>
<dbReference type="Pfam" id="PF20160">
    <property type="entry name" value="C-JID"/>
    <property type="match status" value="1"/>
</dbReference>
<evidence type="ECO:0000313" key="4">
    <source>
        <dbReference type="EMBL" id="GMN51155.1"/>
    </source>
</evidence>
<dbReference type="Gramene" id="FCD_00020983-RA">
    <property type="protein sequence ID" value="FCD_00020983-RA:cds"/>
    <property type="gene ID" value="FCD_00020983"/>
</dbReference>
<dbReference type="InterPro" id="IPR011713">
    <property type="entry name" value="Leu-rich_rpt_3"/>
</dbReference>
<dbReference type="Gene3D" id="3.80.10.10">
    <property type="entry name" value="Ribonuclease Inhibitor"/>
    <property type="match status" value="2"/>
</dbReference>
<dbReference type="Proteomes" id="UP001187192">
    <property type="component" value="Unassembled WGS sequence"/>
</dbReference>
<dbReference type="PANTHER" id="PTHR11017:SF479">
    <property type="entry name" value="DISEASE RESISTANCE PROTEIN (TIR-NBS-LRR CLASS) FAMILY"/>
    <property type="match status" value="1"/>
</dbReference>
<keyword evidence="1" id="KW-0433">Leucine-rich repeat</keyword>
<evidence type="ECO:0000313" key="5">
    <source>
        <dbReference type="Proteomes" id="UP001187192"/>
    </source>
</evidence>
<dbReference type="InterPro" id="IPR001611">
    <property type="entry name" value="Leu-rich_rpt"/>
</dbReference>
<evidence type="ECO:0000259" key="3">
    <source>
        <dbReference type="Pfam" id="PF20160"/>
    </source>
</evidence>
<comment type="caution">
    <text evidence="4">The sequence shown here is derived from an EMBL/GenBank/DDBJ whole genome shotgun (WGS) entry which is preliminary data.</text>
</comment>
<dbReference type="Pfam" id="PF07725">
    <property type="entry name" value="LRR_3"/>
    <property type="match status" value="1"/>
</dbReference>
<keyword evidence="2" id="KW-0677">Repeat</keyword>
<sequence>MQNLVFLKIVDGELHKLHYFPQDIWSLPPALRYLDHKVFENINNLGFNTSADEVSHKLHFPQDIKSLPTALRYLEWWNYPLKSLPSNFVPQNIVELKMPHNKLKKLWSGVQNLGNLKHIDLSFSYRLSQIPELSCAPKLESIILESCWSLNSVPPLKFLIVDEHTRSAEPWNFEHGRKHGTLNFDGCSGLKSLPNITGNIKYIKLCSTAVKELPSSISSLENLISLDLSNCELKNLPSFKYLYRLIELRISDCKNLQSLPELPLSLRLLDACRCTSLKTVSNSISRQVEGCWNDNQVTPDTEFLFGNCSKLDQTARTQIMTQSRIKILHTATISVSQSEEMSRVFCGKPSVSCCFPGNKIPYWFSKQDERSLITIKLPPNWHNNNFLGFALCVVSKFSYPTSLASSRFSSMLSPLKRAYTAYHFEVKCEILFRSNRGETSPKFLCPFQDESSGRRRSFVRSLSSSHVLMWYKYEDYHEYLDATEVSFEFQVLFNKPGVFYYCDDYIRRCGIRFLYLQDADAETNGHL</sequence>
<dbReference type="AlphaFoldDB" id="A0AA88AFF2"/>
<dbReference type="InterPro" id="IPR032675">
    <property type="entry name" value="LRR_dom_sf"/>
</dbReference>
<gene>
    <name evidence="4" type="ORF">TIFTF001_020313</name>
</gene>
<feature type="domain" description="C-JID" evidence="3">
    <location>
        <begin position="355"/>
        <end position="519"/>
    </location>
</feature>
<dbReference type="GO" id="GO:0006952">
    <property type="term" value="P:defense response"/>
    <property type="evidence" value="ECO:0007669"/>
    <property type="project" value="InterPro"/>
</dbReference>
<dbReference type="InterPro" id="IPR045344">
    <property type="entry name" value="C-JID"/>
</dbReference>
<evidence type="ECO:0000256" key="1">
    <source>
        <dbReference type="ARBA" id="ARBA00022614"/>
    </source>
</evidence>
<protein>
    <recommendedName>
        <fullName evidence="3">C-JID domain-containing protein</fullName>
    </recommendedName>
</protein>
<dbReference type="InterPro" id="IPR044974">
    <property type="entry name" value="Disease_R_plants"/>
</dbReference>
<dbReference type="PANTHER" id="PTHR11017">
    <property type="entry name" value="LEUCINE-RICH REPEAT-CONTAINING PROTEIN"/>
    <property type="match status" value="1"/>
</dbReference>
<dbReference type="PROSITE" id="PS51450">
    <property type="entry name" value="LRR"/>
    <property type="match status" value="1"/>
</dbReference>
<evidence type="ECO:0000256" key="2">
    <source>
        <dbReference type="ARBA" id="ARBA00022737"/>
    </source>
</evidence>
<reference evidence="4" key="1">
    <citation type="submission" date="2023-07" db="EMBL/GenBank/DDBJ databases">
        <title>draft genome sequence of fig (Ficus carica).</title>
        <authorList>
            <person name="Takahashi T."/>
            <person name="Nishimura K."/>
        </authorList>
    </citation>
    <scope>NUCLEOTIDE SEQUENCE</scope>
</reference>
<dbReference type="SUPFAM" id="SSF52058">
    <property type="entry name" value="L domain-like"/>
    <property type="match status" value="1"/>
</dbReference>
<dbReference type="EMBL" id="BTGU01000036">
    <property type="protein sequence ID" value="GMN51155.1"/>
    <property type="molecule type" value="Genomic_DNA"/>
</dbReference>
<accession>A0AA88AFF2</accession>
<organism evidence="4 5">
    <name type="scientific">Ficus carica</name>
    <name type="common">Common fig</name>
    <dbReference type="NCBI Taxonomy" id="3494"/>
    <lineage>
        <taxon>Eukaryota</taxon>
        <taxon>Viridiplantae</taxon>
        <taxon>Streptophyta</taxon>
        <taxon>Embryophyta</taxon>
        <taxon>Tracheophyta</taxon>
        <taxon>Spermatophyta</taxon>
        <taxon>Magnoliopsida</taxon>
        <taxon>eudicotyledons</taxon>
        <taxon>Gunneridae</taxon>
        <taxon>Pentapetalae</taxon>
        <taxon>rosids</taxon>
        <taxon>fabids</taxon>
        <taxon>Rosales</taxon>
        <taxon>Moraceae</taxon>
        <taxon>Ficeae</taxon>
        <taxon>Ficus</taxon>
    </lineage>
</organism>